<name>A0A1G8XI63_9EURY</name>
<gene>
    <name evidence="2" type="ORF">SAMN04488571_101422</name>
</gene>
<dbReference type="AlphaFoldDB" id="A0A1G8XI63"/>
<organism evidence="2 3">
    <name type="scientific">Methanoculleus thermophilus</name>
    <dbReference type="NCBI Taxonomy" id="2200"/>
    <lineage>
        <taxon>Archaea</taxon>
        <taxon>Methanobacteriati</taxon>
        <taxon>Methanobacteriota</taxon>
        <taxon>Stenosarchaea group</taxon>
        <taxon>Methanomicrobia</taxon>
        <taxon>Methanomicrobiales</taxon>
        <taxon>Methanomicrobiaceae</taxon>
        <taxon>Methanoculleus</taxon>
    </lineage>
</organism>
<keyword evidence="3" id="KW-1185">Reference proteome</keyword>
<dbReference type="EMBL" id="FNFT01000001">
    <property type="protein sequence ID" value="SDJ89585.1"/>
    <property type="molecule type" value="Genomic_DNA"/>
</dbReference>
<proteinExistence type="predicted"/>
<feature type="transmembrane region" description="Helical" evidence="1">
    <location>
        <begin position="12"/>
        <end position="35"/>
    </location>
</feature>
<evidence type="ECO:0008006" key="4">
    <source>
        <dbReference type="Google" id="ProtNLM"/>
    </source>
</evidence>
<keyword evidence="1" id="KW-0472">Membrane</keyword>
<accession>A0A1G8XI63</accession>
<reference evidence="2 3" key="1">
    <citation type="submission" date="2016-10" db="EMBL/GenBank/DDBJ databases">
        <authorList>
            <person name="Varghese N."/>
            <person name="Submissions S."/>
        </authorList>
    </citation>
    <scope>NUCLEOTIDE SEQUENCE [LARGE SCALE GENOMIC DNA]</scope>
    <source>
        <strain evidence="2 3">DSM 2373</strain>
    </source>
</reference>
<keyword evidence="1" id="KW-1133">Transmembrane helix</keyword>
<keyword evidence="1" id="KW-0812">Transmembrane</keyword>
<evidence type="ECO:0000313" key="3">
    <source>
        <dbReference type="Proteomes" id="UP000326500"/>
    </source>
</evidence>
<sequence>MLVIFPTDALLWFAYGVIKGGLAIVAANGATVVLVGPSLSLKKKNG</sequence>
<evidence type="ECO:0000256" key="1">
    <source>
        <dbReference type="SAM" id="Phobius"/>
    </source>
</evidence>
<dbReference type="STRING" id="2200.GCA_001571405_01168"/>
<evidence type="ECO:0000313" key="2">
    <source>
        <dbReference type="EMBL" id="SDJ89585.1"/>
    </source>
</evidence>
<dbReference type="Proteomes" id="UP000326500">
    <property type="component" value="Unassembled WGS sequence"/>
</dbReference>
<protein>
    <recommendedName>
        <fullName evidence="4">MtN3 and saliva related transmembrane protein</fullName>
    </recommendedName>
</protein>